<feature type="domain" description="Streptococcal pilin isopeptide linkage" evidence="7">
    <location>
        <begin position="2258"/>
        <end position="2383"/>
    </location>
</feature>
<name>A0AAW5JXB5_BIFAD</name>
<feature type="compositionally biased region" description="Low complexity" evidence="4">
    <location>
        <begin position="53"/>
        <end position="76"/>
    </location>
</feature>
<dbReference type="EMBL" id="JANFYM010000011">
    <property type="protein sequence ID" value="MCQ4793615.1"/>
    <property type="molecule type" value="Genomic_DNA"/>
</dbReference>
<evidence type="ECO:0000313" key="9">
    <source>
        <dbReference type="EMBL" id="MCQ4793615.1"/>
    </source>
</evidence>
<feature type="domain" description="Streptococcal pilin isopeptide linkage" evidence="7">
    <location>
        <begin position="1868"/>
        <end position="1981"/>
    </location>
</feature>
<reference evidence="9" key="1">
    <citation type="submission" date="2022-06" db="EMBL/GenBank/DDBJ databases">
        <title>Isolation of gut microbiota from human fecal samples.</title>
        <authorList>
            <person name="Pamer E.G."/>
            <person name="Barat B."/>
            <person name="Waligurski E."/>
            <person name="Medina S."/>
            <person name="Paddock L."/>
            <person name="Mostad J."/>
        </authorList>
    </citation>
    <scope>NUCLEOTIDE SEQUENCE</scope>
    <source>
        <strain evidence="9">SL.1.01</strain>
    </source>
</reference>
<evidence type="ECO:0000256" key="6">
    <source>
        <dbReference type="SAM" id="SignalP"/>
    </source>
</evidence>
<feature type="signal peptide" evidence="6">
    <location>
        <begin position="1"/>
        <end position="31"/>
    </location>
</feature>
<feature type="region of interest" description="Disordered" evidence="4">
    <location>
        <begin position="1284"/>
        <end position="1315"/>
    </location>
</feature>
<dbReference type="Gene3D" id="2.60.40.3050">
    <property type="match status" value="9"/>
</dbReference>
<feature type="domain" description="SD-repeat containing protein B" evidence="8">
    <location>
        <begin position="1209"/>
        <end position="1310"/>
    </location>
</feature>
<feature type="chain" id="PRO_5044003311" evidence="6">
    <location>
        <begin position="32"/>
        <end position="2601"/>
    </location>
</feature>
<feature type="region of interest" description="Disordered" evidence="4">
    <location>
        <begin position="925"/>
        <end position="956"/>
    </location>
</feature>
<dbReference type="InterPro" id="IPR033764">
    <property type="entry name" value="Sdr_B"/>
</dbReference>
<dbReference type="SUPFAM" id="SSF117074">
    <property type="entry name" value="Hypothetical protein PA1324"/>
    <property type="match status" value="1"/>
</dbReference>
<evidence type="ECO:0000256" key="3">
    <source>
        <dbReference type="ARBA" id="ARBA00022729"/>
    </source>
</evidence>
<accession>A0AAW5JXB5</accession>
<gene>
    <name evidence="9" type="ORF">NE692_09145</name>
</gene>
<dbReference type="Gene3D" id="2.60.40.10">
    <property type="entry name" value="Immunoglobulins"/>
    <property type="match status" value="1"/>
</dbReference>
<feature type="domain" description="Streptococcal pilin isopeptide linkage" evidence="7">
    <location>
        <begin position="1621"/>
        <end position="1732"/>
    </location>
</feature>
<feature type="domain" description="Streptococcal pilin isopeptide linkage" evidence="7">
    <location>
        <begin position="2394"/>
        <end position="2496"/>
    </location>
</feature>
<evidence type="ECO:0000256" key="2">
    <source>
        <dbReference type="ARBA" id="ARBA00022525"/>
    </source>
</evidence>
<dbReference type="Proteomes" id="UP001206013">
    <property type="component" value="Unassembled WGS sequence"/>
</dbReference>
<proteinExistence type="predicted"/>
<evidence type="ECO:0000313" key="10">
    <source>
        <dbReference type="Proteomes" id="UP001206013"/>
    </source>
</evidence>
<evidence type="ECO:0000259" key="8">
    <source>
        <dbReference type="Pfam" id="PF17210"/>
    </source>
</evidence>
<dbReference type="InterPro" id="IPR038174">
    <property type="entry name" value="Strep_pil_link_sf"/>
</dbReference>
<dbReference type="GO" id="GO:0005576">
    <property type="term" value="C:extracellular region"/>
    <property type="evidence" value="ECO:0007669"/>
    <property type="project" value="UniProtKB-SubCell"/>
</dbReference>
<evidence type="ECO:0000256" key="1">
    <source>
        <dbReference type="ARBA" id="ARBA00004613"/>
    </source>
</evidence>
<dbReference type="Pfam" id="PF12892">
    <property type="entry name" value="FctA"/>
    <property type="match status" value="9"/>
</dbReference>
<keyword evidence="5" id="KW-0472">Membrane</keyword>
<keyword evidence="5" id="KW-0812">Transmembrane</keyword>
<keyword evidence="5" id="KW-1133">Transmembrane helix</keyword>
<protein>
    <submittedName>
        <fullName evidence="9">Cell surface protein</fullName>
    </submittedName>
</protein>
<feature type="compositionally biased region" description="Acidic residues" evidence="4">
    <location>
        <begin position="1298"/>
        <end position="1310"/>
    </location>
</feature>
<organism evidence="9 10">
    <name type="scientific">Bifidobacterium adolescentis</name>
    <dbReference type="NCBI Taxonomy" id="1680"/>
    <lineage>
        <taxon>Bacteria</taxon>
        <taxon>Bacillati</taxon>
        <taxon>Actinomycetota</taxon>
        <taxon>Actinomycetes</taxon>
        <taxon>Bifidobacteriales</taxon>
        <taxon>Bifidobacteriaceae</taxon>
        <taxon>Bifidobacterium</taxon>
    </lineage>
</organism>
<comment type="subcellular location">
    <subcellularLocation>
        <location evidence="1">Secreted</location>
    </subcellularLocation>
</comment>
<keyword evidence="3 6" id="KW-0732">Signal</keyword>
<feature type="compositionally biased region" description="Polar residues" evidence="4">
    <location>
        <begin position="41"/>
        <end position="52"/>
    </location>
</feature>
<feature type="domain" description="Streptococcal pilin isopeptide linkage" evidence="7">
    <location>
        <begin position="2122"/>
        <end position="2249"/>
    </location>
</feature>
<feature type="region of interest" description="Disordered" evidence="4">
    <location>
        <begin position="390"/>
        <end position="430"/>
    </location>
</feature>
<feature type="transmembrane region" description="Helical" evidence="5">
    <location>
        <begin position="2570"/>
        <end position="2589"/>
    </location>
</feature>
<feature type="domain" description="Streptococcal pilin isopeptide linkage" evidence="7">
    <location>
        <begin position="1741"/>
        <end position="1859"/>
    </location>
</feature>
<dbReference type="InterPro" id="IPR022464">
    <property type="entry name" value="Strep_pil_isopept_link"/>
</dbReference>
<feature type="domain" description="Streptococcal pilin isopeptide linkage" evidence="7">
    <location>
        <begin position="1356"/>
        <end position="1477"/>
    </location>
</feature>
<comment type="caution">
    <text evidence="9">The sequence shown here is derived from an EMBL/GenBank/DDBJ whole genome shotgun (WGS) entry which is preliminary data.</text>
</comment>
<evidence type="ECO:0000256" key="5">
    <source>
        <dbReference type="SAM" id="Phobius"/>
    </source>
</evidence>
<sequence length="2601" mass="284672">MKPGLRKVAALILATATMFGGGALSASTALADDLTVDSSTQVQADTSNSGNADTKSSDTQSDTTSSSNADSQTQSDVHADTSVRAQSAPEDAKDVTIHDMLDTDTAYVSKLKLTDRVTGTAPFDNDNERGDDKDASNDIVRSFDDVIYDYDYTVTPDSTMDYYKRTRVGFRFELPYPADKVTFDTDQMGWVDQTPGYQPKLTTETINGVQTQVYTCYRLLEPTSNSPTVNPGTSAISLAVAVKGVPHGYKFHPTVKAWAAWDASNPTNTGTHKQAENTPQDVTVSAKLNLNVSLQYQITGGGTYDFNTGDATAPNKGKGKIQGRQLHVLVRTAMRWKDKSKGLKGIEVPTGSIGYKLNVSSVFQDDDDKHAKHSGEKQWQPILWDRIHHPATNNNNGVNTHNRKNDSFDHNGSFPSSSTVGKDSVNDGTTVYDDGTTTDKGTTVNVGFTGYDTLNYPCANATQYSTYGKCTTAYMDGSLTQQQVAALHVDEFTFILPTATTDGKTAAQYYGKDQTGNVTITDTTLSATSLSGDTLDESDSNTNQTVTDDDSASGNWVVRLPGTFIQSMNYTNVFARTFGRCDNATTGRWQDTERYNGSDRVLENTKFGINTAAENKLDSTGNGMVLGVHLVKWDPTILTPLAANDNPDQQYTVHDSYGTWGGRFWWSGTRTNDNMEPVIWGVLPDGGQYAPDTAQAKADYDDFDWYPTYAEAAKHGRVLAAQIIDTRVWDTANTSYYSRISVGTTLPMQVNDNTAGRTAQTTGQIDYWTRSDLAKKANLDIEDDLTKWTAYAHSITGDDYTSLVKQLGKPSLHYDGKNYVKATFSEDGVYQGGDTAGNDKGDTLYVVGERPAIGIHTSQKDTANTVSKTIYDLDKEQRHADWTINATAKTGNSSTGGDYLTDYHIKVTLPKGLTYTDGSSTVGGEYKDTDSGQTQGVVTGGTPVTPTATPNKDGTTTLEYRVNGVKADGTDTLVRFSTTIGDPSDPDNDAKNNQQYTVHTEIRSKRWMGTPSAAYGQTAAYTIRVSRTHSSSLATRAQPLLNDIERPLGFTNMLNNFSKDEKKNPYAVDIMPYSGAGSLSKYSGGYVMTGLNMGVKNGASLDNGRVYFTTDPKWRTVDATKITREQVEQWTEAKVDRNTGTVTIPDGCDKPVAWAFTSDKLPANARYDFSLAFKPSGNKAADAYVNRWADGDNKVDAVTQVVERRVNGVAWFDNDHNGVRESTDRLLAGVNVTLLNKNGKTVTSMNGKPCTTVTDQNGHYELSAIPGGSGFKLRFTPKTGTTWHGQHVTIKNAKEASEATDSDSDEEDDSNGNMVAGVIPLKDFPALDEMTTAIYEDPNEDHGIYGMVMPTVPVTFKAVKVLNGRPNGAWTEKDKYVADITPLNNAPKSAVPSSITFTDNKTQTVRINTGAFTKEGVYQYEVKERKGDNAGVTYDDRVWILTVTVTDDLNTFDRHVTANVSNNGIQSDTIQFTNTYAPKDTQSRIVASKLFTNADKSATKITDFQFDLYANDKATGTPIQTVNATADGKVEFSPLLFTKAKLNGKDKATFSYSVRERNTGVAGVKYDDHYAIWTVTVTDDNSGQLKASLINPAISMKNGETIDNGQFVNSYSSQPVSVTPKASKVIDNPKHTLRLLNANEFTFELQDKNGKTIQSKTNNADGTVTFDKLTYNTVGEHDYRIMEKTGQLKGITYDQTVHTMHVNVTDNGYGQLKTSTSYDNTNKTPVFHNTYQPKDVTVSLTAHKTFDNKNASHAKLTDFQFQLFDNEQAVGKPLQTVNADQNGNISFQPLTFTAQQLNGVKSRTFTYTVREVRQSAGGVNYDSHMGMWQITVTDDLTGQLQAQTRVNTAYPTTFTNTYQAKPVSVQFRAHKTLNDPDHTGIQLQAGQYEFKCVEDKTGGQVGTVKTNDQQGNILFDTISYTKTGVYDYTLSEVHGDNGGITYDATKHHVKVTVTDNGEGQLLSDMKYDDGTNIPEFTNTYKAQPATDNPTAMKKMTSSKGNKYTLKDGDFNFTLHQQSAPANVSNTDQTKQNNQQGNIRFDQLSFPLVGTYVYTMTEQDTTIPGVTKDGTVATITYVVKDVDHKGKLTVVSKTVTPTTGANGKNITFTNHYSPKNVGYSISGVKNIVNTDTATSRTPQDGEFKFQLNAVSAHDMDGNTISVNDMPMPAGSQNGTQTVSNKGTGFTFGQMVYTMPGAYTYHVKELAGTDKTIGYSTQEYDVTVTVTDHDGALTATADRQTDDIRFDNTYTPTPVSVQLEADKHLTGRDLNDNEFTAELKDSDGNQLQAKPFTRAPRNTQSDKVTAREGDGTLEFDKLTFDKTGVYTYTVDEQDGTLGGVIYDKTIHTVTITVTEGSKSHKLVASVAYSNGKADEKSILFRNTYQPEDVLVELSDKKNLTGRELQAAEFEFELVDDKGNVIDTARNDKQGDIRFKPLTYGRDNDGVDDCGEYRYVIREKNTGEKNVTYDKTEHHVTVTVSDNLQGNLTARVEYDPTDDSAKDSSTMLVMPTDKADKTDENAGEDENNPTATPSMVMTTGTRPEFTNSYIPPVTPAIVKAVRQLAQTGVNTPIMAVILFTLVGMGLTVAYSVRKCHAVTPRHGR</sequence>
<dbReference type="NCBIfam" id="TIGR03786">
    <property type="entry name" value="strep_pil_rpt"/>
    <property type="match status" value="9"/>
</dbReference>
<feature type="domain" description="Streptococcal pilin isopeptide linkage" evidence="7">
    <location>
        <begin position="1991"/>
        <end position="2112"/>
    </location>
</feature>
<dbReference type="Pfam" id="PF17210">
    <property type="entry name" value="SdrD_B"/>
    <property type="match status" value="1"/>
</dbReference>
<evidence type="ECO:0000259" key="7">
    <source>
        <dbReference type="Pfam" id="PF12892"/>
    </source>
</evidence>
<dbReference type="InterPro" id="IPR013783">
    <property type="entry name" value="Ig-like_fold"/>
</dbReference>
<dbReference type="RefSeq" id="WP_256134632.1">
    <property type="nucleotide sequence ID" value="NZ_JANFYM010000011.1"/>
</dbReference>
<dbReference type="GO" id="GO:0005975">
    <property type="term" value="P:carbohydrate metabolic process"/>
    <property type="evidence" value="ECO:0007669"/>
    <property type="project" value="UniProtKB-ARBA"/>
</dbReference>
<feature type="domain" description="Streptococcal pilin isopeptide linkage" evidence="7">
    <location>
        <begin position="1487"/>
        <end position="1612"/>
    </location>
</feature>
<keyword evidence="2" id="KW-0964">Secreted</keyword>
<feature type="region of interest" description="Disordered" evidence="4">
    <location>
        <begin position="529"/>
        <end position="551"/>
    </location>
</feature>
<feature type="region of interest" description="Disordered" evidence="4">
    <location>
        <begin position="41"/>
        <end position="97"/>
    </location>
</feature>
<feature type="region of interest" description="Disordered" evidence="4">
    <location>
        <begin position="2491"/>
        <end position="2533"/>
    </location>
</feature>
<evidence type="ECO:0000256" key="4">
    <source>
        <dbReference type="SAM" id="MobiDB-lite"/>
    </source>
</evidence>
<feature type="compositionally biased region" description="Low complexity" evidence="4">
    <location>
        <begin position="932"/>
        <end position="950"/>
    </location>
</feature>